<dbReference type="PANTHER" id="PTHR42850:SF4">
    <property type="entry name" value="ZINC-DEPENDENT ENDOPOLYPHOSPHATASE"/>
    <property type="match status" value="1"/>
</dbReference>
<evidence type="ECO:0000313" key="4">
    <source>
        <dbReference type="Proteomes" id="UP000002026"/>
    </source>
</evidence>
<dbReference type="InterPro" id="IPR050126">
    <property type="entry name" value="Ap4A_hydrolase"/>
</dbReference>
<dbReference type="EMBL" id="CP001684">
    <property type="protein sequence ID" value="ACV21438.1"/>
    <property type="molecule type" value="Genomic_DNA"/>
</dbReference>
<name>C7N2D2_SLAHD</name>
<organism evidence="3 4">
    <name type="scientific">Slackia heliotrinireducens (strain ATCC 29202 / DSM 20476 / NCTC 11029 / RHS 1)</name>
    <name type="common">Peptococcus heliotrinreducens</name>
    <dbReference type="NCBI Taxonomy" id="471855"/>
    <lineage>
        <taxon>Bacteria</taxon>
        <taxon>Bacillati</taxon>
        <taxon>Actinomycetota</taxon>
        <taxon>Coriobacteriia</taxon>
        <taxon>Eggerthellales</taxon>
        <taxon>Eggerthellaceae</taxon>
        <taxon>Slackia</taxon>
    </lineage>
</organism>
<dbReference type="Proteomes" id="UP000002026">
    <property type="component" value="Chromosome"/>
</dbReference>
<dbReference type="InterPro" id="IPR029052">
    <property type="entry name" value="Metallo-depent_PP-like"/>
</dbReference>
<evidence type="ECO:0000313" key="3">
    <source>
        <dbReference type="EMBL" id="ACV21438.1"/>
    </source>
</evidence>
<reference evidence="3 4" key="1">
    <citation type="journal article" date="2009" name="Stand. Genomic Sci.">
        <title>Complete genome sequence of Slackia heliotrinireducens type strain (RHS 1).</title>
        <authorList>
            <person name="Pukall R."/>
            <person name="Lapidus A."/>
            <person name="Nolan M."/>
            <person name="Copeland A."/>
            <person name="Glavina Del Rio T."/>
            <person name="Lucas S."/>
            <person name="Chen F."/>
            <person name="Tice H."/>
            <person name="Cheng J.F."/>
            <person name="Chertkov O."/>
            <person name="Bruce D."/>
            <person name="Goodwin L."/>
            <person name="Kuske C."/>
            <person name="Brettin T."/>
            <person name="Detter J.C."/>
            <person name="Han C."/>
            <person name="Pitluck S."/>
            <person name="Pati A."/>
            <person name="Mavrommatis K."/>
            <person name="Ivanova N."/>
            <person name="Ovchinnikova G."/>
            <person name="Chen A."/>
            <person name="Palaniappan K."/>
            <person name="Schneider S."/>
            <person name="Rohde M."/>
            <person name="Chain P."/>
            <person name="D'haeseleer P."/>
            <person name="Goker M."/>
            <person name="Bristow J."/>
            <person name="Eisen J.A."/>
            <person name="Markowitz V."/>
            <person name="Kyrpides N.C."/>
            <person name="Klenk H.P."/>
            <person name="Hugenholtz P."/>
        </authorList>
    </citation>
    <scope>NUCLEOTIDE SEQUENCE [LARGE SCALE GENOMIC DNA]</scope>
    <source>
        <strain evidence="4">ATCC 29202 / DSM 20476 / NCTC 11029 / RHS 1</strain>
    </source>
</reference>
<dbReference type="PANTHER" id="PTHR42850">
    <property type="entry name" value="METALLOPHOSPHOESTERASE"/>
    <property type="match status" value="1"/>
</dbReference>
<evidence type="ECO:0000259" key="2">
    <source>
        <dbReference type="Pfam" id="PF00149"/>
    </source>
</evidence>
<dbReference type="RefSeq" id="WP_012797545.1">
    <property type="nucleotide sequence ID" value="NC_013165.1"/>
</dbReference>
<dbReference type="InterPro" id="IPR004843">
    <property type="entry name" value="Calcineurin-like_PHP"/>
</dbReference>
<dbReference type="STRING" id="471855.Shel_03770"/>
<feature type="domain" description="Calcineurin-like phosphoesterase" evidence="2">
    <location>
        <begin position="1"/>
        <end position="87"/>
    </location>
</feature>
<dbReference type="eggNOG" id="COG0639">
    <property type="taxonomic scope" value="Bacteria"/>
</dbReference>
<feature type="region of interest" description="Disordered" evidence="1">
    <location>
        <begin position="303"/>
        <end position="325"/>
    </location>
</feature>
<dbReference type="HOGENOM" id="CLU_023125_4_0_11"/>
<protein>
    <submittedName>
        <fullName evidence="3">Calcineurin-like phosphoesterase</fullName>
    </submittedName>
</protein>
<sequence>MKTYAMGDIHGCAAAFCERIEQLSELGFFDSRCEDVLVLLGDYVDRGPNSLGVIREAMRLERDCPGRVVALLGNHEDDLLRWLGVAAPMPKTSGLIRRFVNRFRGDLGNTPIERLRMWRAADSGGATLRSFLGPAAYAELEDALELDDAFAADAFERACARIRCDHADEVRWLCGLWLFHETERQVFVHAGIDESLGVSWGTSARDTMLRSRAIRFGTFPKDVIAGHTPTSSICGDLDFHGALWDGASHFYMDGATFLSGRIPVLVYDSRDGTYRELDDGGGLREVRQWPDVRQDPCSAVESALFRGRGDAPDSGSARQSRDELL</sequence>
<keyword evidence="4" id="KW-1185">Reference proteome</keyword>
<accession>C7N2D2</accession>
<dbReference type="KEGG" id="shi:Shel_03770"/>
<dbReference type="Pfam" id="PF00149">
    <property type="entry name" value="Metallophos"/>
    <property type="match status" value="1"/>
</dbReference>
<dbReference type="Gene3D" id="3.60.21.10">
    <property type="match status" value="1"/>
</dbReference>
<evidence type="ECO:0000256" key="1">
    <source>
        <dbReference type="SAM" id="MobiDB-lite"/>
    </source>
</evidence>
<dbReference type="SUPFAM" id="SSF56300">
    <property type="entry name" value="Metallo-dependent phosphatases"/>
    <property type="match status" value="1"/>
</dbReference>
<dbReference type="AlphaFoldDB" id="C7N2D2"/>
<gene>
    <name evidence="3" type="ordered locus">Shel_03770</name>
</gene>
<proteinExistence type="predicted"/>
<dbReference type="GO" id="GO:0016791">
    <property type="term" value="F:phosphatase activity"/>
    <property type="evidence" value="ECO:0007669"/>
    <property type="project" value="TreeGrafter"/>
</dbReference>
<dbReference type="GO" id="GO:0005737">
    <property type="term" value="C:cytoplasm"/>
    <property type="evidence" value="ECO:0007669"/>
    <property type="project" value="TreeGrafter"/>
</dbReference>